<dbReference type="InterPro" id="IPR029058">
    <property type="entry name" value="AB_hydrolase_fold"/>
</dbReference>
<keyword evidence="3" id="KW-1185">Reference proteome</keyword>
<accession>A0A3N0DTF0</accession>
<evidence type="ECO:0000313" key="2">
    <source>
        <dbReference type="EMBL" id="RNL78898.1"/>
    </source>
</evidence>
<dbReference type="EMBL" id="RJSG01000002">
    <property type="protein sequence ID" value="RNL78898.1"/>
    <property type="molecule type" value="Genomic_DNA"/>
</dbReference>
<dbReference type="AlphaFoldDB" id="A0A3N0DTF0"/>
<dbReference type="GO" id="GO:0016042">
    <property type="term" value="P:lipid catabolic process"/>
    <property type="evidence" value="ECO:0007669"/>
    <property type="project" value="InterPro"/>
</dbReference>
<keyword evidence="2" id="KW-0378">Hydrolase</keyword>
<protein>
    <submittedName>
        <fullName evidence="2">Alpha/beta fold hydrolase</fullName>
    </submittedName>
</protein>
<gene>
    <name evidence="2" type="ORF">EFL95_07525</name>
</gene>
<feature type="chain" id="PRO_5018203036" evidence="1">
    <location>
        <begin position="25"/>
        <end position="302"/>
    </location>
</feature>
<dbReference type="OrthoDB" id="8871309at2"/>
<feature type="signal peptide" evidence="1">
    <location>
        <begin position="1"/>
        <end position="24"/>
    </location>
</feature>
<dbReference type="Gene3D" id="3.40.50.1820">
    <property type="entry name" value="alpha/beta hydrolase"/>
    <property type="match status" value="1"/>
</dbReference>
<organism evidence="2 3">
    <name type="scientific">Nocardioides marmorisolisilvae</name>
    <dbReference type="NCBI Taxonomy" id="1542737"/>
    <lineage>
        <taxon>Bacteria</taxon>
        <taxon>Bacillati</taxon>
        <taxon>Actinomycetota</taxon>
        <taxon>Actinomycetes</taxon>
        <taxon>Propionibacteriales</taxon>
        <taxon>Nocardioidaceae</taxon>
        <taxon>Nocardioides</taxon>
    </lineage>
</organism>
<dbReference type="SUPFAM" id="SSF53474">
    <property type="entry name" value="alpha/beta-Hydrolases"/>
    <property type="match status" value="1"/>
</dbReference>
<dbReference type="InterPro" id="IPR002918">
    <property type="entry name" value="Lipase_EstA/Esterase_EstB"/>
</dbReference>
<dbReference type="Pfam" id="PF01674">
    <property type="entry name" value="Lipase_2"/>
    <property type="match status" value="1"/>
</dbReference>
<dbReference type="PANTHER" id="PTHR32015">
    <property type="entry name" value="FASTING INDUCED LIPASE"/>
    <property type="match status" value="1"/>
</dbReference>
<dbReference type="PANTHER" id="PTHR32015:SF1">
    <property type="entry name" value="LIPASE"/>
    <property type="match status" value="1"/>
</dbReference>
<dbReference type="GO" id="GO:0016298">
    <property type="term" value="F:lipase activity"/>
    <property type="evidence" value="ECO:0007669"/>
    <property type="project" value="TreeGrafter"/>
</dbReference>
<sequence>MRRLTAAVICLVSGLVLAASPAQAKALPVPYNFLPAAIFGGTPNADAPGTNDWTCKPTAAHPRPVVLVHGTLGNRSTNWQTYGPLLKNNGYCVFSLTYGSTLPIPFPGAFGGLGDIRASAQQLKDFVAQVLTATGASKVDIIGHSQGTLMPDYWIKYLGGAGQVGSYISLAPLWHGTSITGPPAQMGFAFPNPLDSIGPAFSQMSAGSEFITQMRSGAGVKVPGVTYVNIMTKYDELVKPYTSGSEPGMTNIVIQDHCKQDYTEHFEIAADKNASIFVLNALDPAHPRPLVCSLVLPFVGGL</sequence>
<name>A0A3N0DTF0_9ACTN</name>
<proteinExistence type="predicted"/>
<reference evidence="2 3" key="1">
    <citation type="submission" date="2018-11" db="EMBL/GenBank/DDBJ databases">
        <authorList>
            <person name="Li F."/>
        </authorList>
    </citation>
    <scope>NUCLEOTIDE SEQUENCE [LARGE SCALE GENOMIC DNA]</scope>
    <source>
        <strain evidence="2 3">KIS18-7</strain>
    </source>
</reference>
<evidence type="ECO:0000256" key="1">
    <source>
        <dbReference type="SAM" id="SignalP"/>
    </source>
</evidence>
<dbReference type="Proteomes" id="UP000277094">
    <property type="component" value="Unassembled WGS sequence"/>
</dbReference>
<keyword evidence="1" id="KW-0732">Signal</keyword>
<evidence type="ECO:0000313" key="3">
    <source>
        <dbReference type="Proteomes" id="UP000277094"/>
    </source>
</evidence>
<comment type="caution">
    <text evidence="2">The sequence shown here is derived from an EMBL/GenBank/DDBJ whole genome shotgun (WGS) entry which is preliminary data.</text>
</comment>
<dbReference type="RefSeq" id="WP_123233400.1">
    <property type="nucleotide sequence ID" value="NZ_RJSG01000002.1"/>
</dbReference>